<dbReference type="EMBL" id="QWET01000017">
    <property type="protein sequence ID" value="RIH63754.1"/>
    <property type="molecule type" value="Genomic_DNA"/>
</dbReference>
<feature type="chain" id="PRO_5017232170" description="Neutral/alkaline non-lysosomal ceramidase N-terminal domain-containing protein" evidence="1">
    <location>
        <begin position="19"/>
        <end position="452"/>
    </location>
</feature>
<dbReference type="InterPro" id="IPR031329">
    <property type="entry name" value="NEUT/ALK_ceramidase_N"/>
</dbReference>
<accession>A0A399CVE7</accession>
<gene>
    <name evidence="3" type="ORF">D1164_18275</name>
</gene>
<evidence type="ECO:0000313" key="4">
    <source>
        <dbReference type="Proteomes" id="UP000266441"/>
    </source>
</evidence>
<evidence type="ECO:0000259" key="2">
    <source>
        <dbReference type="Pfam" id="PF04734"/>
    </source>
</evidence>
<reference evidence="3 4" key="1">
    <citation type="journal article" date="2015" name="Int. J. Syst. Evol. Microbiol.">
        <title>Mariniphaga sediminis sp. nov., isolated from coastal sediment.</title>
        <authorList>
            <person name="Wang F.Q."/>
            <person name="Shen Q.Y."/>
            <person name="Chen G.J."/>
            <person name="Du Z.J."/>
        </authorList>
    </citation>
    <scope>NUCLEOTIDE SEQUENCE [LARGE SCALE GENOMIC DNA]</scope>
    <source>
        <strain evidence="3 4">SY21</strain>
    </source>
</reference>
<dbReference type="Pfam" id="PF04734">
    <property type="entry name" value="Ceramidase_alk"/>
    <property type="match status" value="1"/>
</dbReference>
<dbReference type="AlphaFoldDB" id="A0A399CVE7"/>
<sequence length="452" mass="50681">MRRLILPFLMFIALASWGKSNHSTIGWKAGTARITITPEQSMWMAGYAARTKPAEGKLHDLWAKALFLEDSEENKSLLITTDLIGFSKVLSDRICNKLEEKMGLSRAQIILNSSHTHSGPVLTDDSKNYYPLDADQIKKRDDYSDLLVEKIIQISLEAERKLKPVNLFAQNGVVRFQVNRRNNQESKIEETTELKGPNDFAVPVLKVENKQGKTEAIVFGYACHATVLNGYEWSGDYPGFAQIELEKKYKGATAMFFQGAGADQNPLPRRSIPLAEQYGKELASAVNRVLNEKMTPLTSHLKTAYSETDIRFAHAPPTAKKLHQITEENSGYPEYLKLNAHFLLEKVKNGKKLIGSYPYPVQVWKMGEHLLISLGGELLTGYAIRLKKIYGNNTFVLGYSNDVMAYIPTAEVLAEGGYEGTRSALFTTPWSSDIEEVIINKVAQLVSKLEKE</sequence>
<keyword evidence="4" id="KW-1185">Reference proteome</keyword>
<dbReference type="OrthoDB" id="2579961at2"/>
<comment type="caution">
    <text evidence="3">The sequence shown here is derived from an EMBL/GenBank/DDBJ whole genome shotgun (WGS) entry which is preliminary data.</text>
</comment>
<proteinExistence type="predicted"/>
<dbReference type="RefSeq" id="WP_119351397.1">
    <property type="nucleotide sequence ID" value="NZ_QWET01000017.1"/>
</dbReference>
<protein>
    <recommendedName>
        <fullName evidence="2">Neutral/alkaline non-lysosomal ceramidase N-terminal domain-containing protein</fullName>
    </recommendedName>
</protein>
<evidence type="ECO:0000256" key="1">
    <source>
        <dbReference type="SAM" id="SignalP"/>
    </source>
</evidence>
<dbReference type="Proteomes" id="UP000266441">
    <property type="component" value="Unassembled WGS sequence"/>
</dbReference>
<name>A0A399CVE7_9BACT</name>
<feature type="signal peptide" evidence="1">
    <location>
        <begin position="1"/>
        <end position="18"/>
    </location>
</feature>
<keyword evidence="1" id="KW-0732">Signal</keyword>
<feature type="domain" description="Neutral/alkaline non-lysosomal ceramidase N-terminal" evidence="2">
    <location>
        <begin position="30"/>
        <end position="253"/>
    </location>
</feature>
<organism evidence="3 4">
    <name type="scientific">Mariniphaga sediminis</name>
    <dbReference type="NCBI Taxonomy" id="1628158"/>
    <lineage>
        <taxon>Bacteria</taxon>
        <taxon>Pseudomonadati</taxon>
        <taxon>Bacteroidota</taxon>
        <taxon>Bacteroidia</taxon>
        <taxon>Marinilabiliales</taxon>
        <taxon>Prolixibacteraceae</taxon>
        <taxon>Mariniphaga</taxon>
    </lineage>
</organism>
<evidence type="ECO:0000313" key="3">
    <source>
        <dbReference type="EMBL" id="RIH63754.1"/>
    </source>
</evidence>